<dbReference type="Proteomes" id="UP000528286">
    <property type="component" value="Unassembled WGS sequence"/>
</dbReference>
<evidence type="ECO:0000313" key="2">
    <source>
        <dbReference type="EMBL" id="MBB4067252.1"/>
    </source>
</evidence>
<keyword evidence="3" id="KW-1185">Reference proteome</keyword>
<name>A0A7W6NNC7_9HYPH</name>
<evidence type="ECO:0000256" key="1">
    <source>
        <dbReference type="SAM" id="MobiDB-lite"/>
    </source>
</evidence>
<comment type="caution">
    <text evidence="2">The sequence shown here is derived from an EMBL/GenBank/DDBJ whole genome shotgun (WGS) entry which is preliminary data.</text>
</comment>
<sequence>MTDGGFDSSSVTDVASGWHGMASGGADEQE</sequence>
<dbReference type="EMBL" id="JACIEZ010000017">
    <property type="protein sequence ID" value="MBB4067252.1"/>
    <property type="molecule type" value="Genomic_DNA"/>
</dbReference>
<evidence type="ECO:0000313" key="3">
    <source>
        <dbReference type="Proteomes" id="UP000528286"/>
    </source>
</evidence>
<dbReference type="AlphaFoldDB" id="A0A7W6NNC7"/>
<reference evidence="2 3" key="1">
    <citation type="submission" date="2020-08" db="EMBL/GenBank/DDBJ databases">
        <title>Genomic Encyclopedia of Type Strains, Phase IV (KMG-IV): sequencing the most valuable type-strain genomes for metagenomic binning, comparative biology and taxonomic classification.</title>
        <authorList>
            <person name="Goeker M."/>
        </authorList>
    </citation>
    <scope>NUCLEOTIDE SEQUENCE [LARGE SCALE GENOMIC DNA]</scope>
    <source>
        <strain evidence="2 3">DSM 29853</strain>
    </source>
</reference>
<organism evidence="2 3">
    <name type="scientific">Gellertiella hungarica</name>
    <dbReference type="NCBI Taxonomy" id="1572859"/>
    <lineage>
        <taxon>Bacteria</taxon>
        <taxon>Pseudomonadati</taxon>
        <taxon>Pseudomonadota</taxon>
        <taxon>Alphaproteobacteria</taxon>
        <taxon>Hyphomicrobiales</taxon>
        <taxon>Rhizobiaceae</taxon>
        <taxon>Gellertiella</taxon>
    </lineage>
</organism>
<proteinExistence type="predicted"/>
<accession>A0A7W6NNC7</accession>
<gene>
    <name evidence="2" type="ORF">GGR23_004483</name>
</gene>
<protein>
    <submittedName>
        <fullName evidence="2">Uncharacterized protein</fullName>
    </submittedName>
</protein>
<feature type="region of interest" description="Disordered" evidence="1">
    <location>
        <begin position="1"/>
        <end position="30"/>
    </location>
</feature>